<feature type="region of interest" description="Disordered" evidence="2">
    <location>
        <begin position="132"/>
        <end position="192"/>
    </location>
</feature>
<dbReference type="InterPro" id="IPR042287">
    <property type="entry name" value="FhaA_N_sf"/>
</dbReference>
<organism evidence="4 5">
    <name type="scientific">Corynebacterium ulcerans FRC58</name>
    <dbReference type="NCBI Taxonomy" id="1408268"/>
    <lineage>
        <taxon>Bacteria</taxon>
        <taxon>Bacillati</taxon>
        <taxon>Actinomycetota</taxon>
        <taxon>Actinomycetes</taxon>
        <taxon>Mycobacteriales</taxon>
        <taxon>Corynebacteriaceae</taxon>
        <taxon>Corynebacterium</taxon>
    </lineage>
</organism>
<protein>
    <recommendedName>
        <fullName evidence="3">FHA domain-containing protein</fullName>
    </recommendedName>
</protein>
<dbReference type="Pfam" id="PF12401">
    <property type="entry name" value="FhaA_N"/>
    <property type="match status" value="1"/>
</dbReference>
<name>A0ABN4GQM7_CORUL</name>
<dbReference type="PANTHER" id="PTHR23308">
    <property type="entry name" value="NUCLEAR INHIBITOR OF PROTEIN PHOSPHATASE-1"/>
    <property type="match status" value="1"/>
</dbReference>
<evidence type="ECO:0000259" key="3">
    <source>
        <dbReference type="PROSITE" id="PS50006"/>
    </source>
</evidence>
<dbReference type="SMART" id="SM00240">
    <property type="entry name" value="FHA"/>
    <property type="match status" value="1"/>
</dbReference>
<dbReference type="Proteomes" id="UP000036185">
    <property type="component" value="Chromosome"/>
</dbReference>
<dbReference type="Gene3D" id="3.30.2320.60">
    <property type="entry name" value="FhaA, phosphopeptide-binding domain (DUF3662)"/>
    <property type="match status" value="1"/>
</dbReference>
<evidence type="ECO:0000313" key="5">
    <source>
        <dbReference type="Proteomes" id="UP000036185"/>
    </source>
</evidence>
<keyword evidence="5" id="KW-1185">Reference proteome</keyword>
<dbReference type="SUPFAM" id="SSF49879">
    <property type="entry name" value="SMAD/FHA domain"/>
    <property type="match status" value="1"/>
</dbReference>
<dbReference type="InterPro" id="IPR008984">
    <property type="entry name" value="SMAD_FHA_dom_sf"/>
</dbReference>
<evidence type="ECO:0000313" key="4">
    <source>
        <dbReference type="EMBL" id="AKN75905.1"/>
    </source>
</evidence>
<sequence>MSLMDKVARLDSAMQRGLDNGFAFVFGGKVVPAEIEELLKQEAEDNLVRTYEGDVEAPNVFHIGVSPKDLANLSQRYPSLADDFADQMSRYTRNKGWTCVGPVVVTIAVESGLRTGQLRAFSSVDPTPTGYSGFQGVDSYAAPDSVDADDIDDIEDADNTDSEESQWDSYSFPDDESEDVVQHYQSPQFPQEPRTEYLTAQAPEAIHTEVPVPPAAPATPTVSLLLQDGSSRTYLVHEGSNIIGRSNDADFRLPDTGVSRQHAEITWNGHDAILTDLQSTNGTTVNDTPIDNWLLEDGDVITVGHSHIEVRIVHPTYY</sequence>
<dbReference type="EMBL" id="CP011913">
    <property type="protein sequence ID" value="AKN75905.1"/>
    <property type="molecule type" value="Genomic_DNA"/>
</dbReference>
<dbReference type="Gene3D" id="2.60.200.20">
    <property type="match status" value="1"/>
</dbReference>
<accession>A0ABN4GQM7</accession>
<dbReference type="InterPro" id="IPR050923">
    <property type="entry name" value="Cell_Proc_Reg/RNA_Proc"/>
</dbReference>
<dbReference type="CDD" id="cd22668">
    <property type="entry name" value="FHA_FhaA-like"/>
    <property type="match status" value="1"/>
</dbReference>
<dbReference type="RefSeq" id="WP_013910460.1">
    <property type="nucleotide sequence ID" value="NZ_CP011913.1"/>
</dbReference>
<proteinExistence type="predicted"/>
<evidence type="ECO:0000256" key="2">
    <source>
        <dbReference type="SAM" id="MobiDB-lite"/>
    </source>
</evidence>
<feature type="compositionally biased region" description="Acidic residues" evidence="2">
    <location>
        <begin position="146"/>
        <end position="166"/>
    </location>
</feature>
<dbReference type="GeneID" id="75259242"/>
<dbReference type="InterPro" id="IPR022128">
    <property type="entry name" value="FhaA_N"/>
</dbReference>
<feature type="domain" description="FHA" evidence="3">
    <location>
        <begin position="241"/>
        <end position="290"/>
    </location>
</feature>
<evidence type="ECO:0000256" key="1">
    <source>
        <dbReference type="ARBA" id="ARBA00022553"/>
    </source>
</evidence>
<keyword evidence="1" id="KW-0597">Phosphoprotein</keyword>
<reference evidence="4 5" key="1">
    <citation type="journal article" date="2014" name="Int. J. Syst. Evol. Microbiol.">
        <title>Draft Genome Sequence of Corynebacterium ulcerans FRC58, Isolated from the Bronchitic Aspiration of a Patient in France.</title>
        <authorList>
            <person name="Silva Ado S."/>
            <person name="Barauna R.A."/>
            <person name="de Sa P.C."/>
            <person name="das Gracas D.A."/>
            <person name="Carneiro A.R."/>
            <person name="Thouvenin M."/>
            <person name="Azevedo V."/>
            <person name="Badell E."/>
            <person name="Guiso N."/>
            <person name="da Silva A.L."/>
            <person name="Ramos R.T."/>
        </authorList>
    </citation>
    <scope>NUCLEOTIDE SEQUENCE [LARGE SCALE GENOMIC DNA]</scope>
    <source>
        <strain evidence="4 5">FRC58</strain>
    </source>
</reference>
<dbReference type="InterPro" id="IPR000253">
    <property type="entry name" value="FHA_dom"/>
</dbReference>
<dbReference type="Pfam" id="PF00498">
    <property type="entry name" value="FHA"/>
    <property type="match status" value="1"/>
</dbReference>
<dbReference type="PROSITE" id="PS50006">
    <property type="entry name" value="FHA_DOMAIN"/>
    <property type="match status" value="1"/>
</dbReference>
<gene>
    <name evidence="4" type="ORF">CulFRC58_0051</name>
</gene>